<dbReference type="GO" id="GO:0016787">
    <property type="term" value="F:hydrolase activity"/>
    <property type="evidence" value="ECO:0007669"/>
    <property type="project" value="UniProtKB-KW"/>
</dbReference>
<dbReference type="Proteomes" id="UP001174694">
    <property type="component" value="Unassembled WGS sequence"/>
</dbReference>
<dbReference type="EMBL" id="JANBVO010000006">
    <property type="protein sequence ID" value="KAJ9151189.1"/>
    <property type="molecule type" value="Genomic_DNA"/>
</dbReference>
<dbReference type="CDD" id="cd18793">
    <property type="entry name" value="SF2_C_SNF"/>
    <property type="match status" value="1"/>
</dbReference>
<feature type="region of interest" description="Disordered" evidence="4">
    <location>
        <begin position="24"/>
        <end position="98"/>
    </location>
</feature>
<dbReference type="FunFam" id="3.40.50.10810:FF:000053">
    <property type="entry name" value="SNF2 family helicase/ATPase, putative"/>
    <property type="match status" value="1"/>
</dbReference>
<evidence type="ECO:0000256" key="1">
    <source>
        <dbReference type="ARBA" id="ARBA00022741"/>
    </source>
</evidence>
<dbReference type="SMART" id="SM00487">
    <property type="entry name" value="DEXDc"/>
    <property type="match status" value="1"/>
</dbReference>
<dbReference type="GO" id="GO:0005634">
    <property type="term" value="C:nucleus"/>
    <property type="evidence" value="ECO:0007669"/>
    <property type="project" value="TreeGrafter"/>
</dbReference>
<dbReference type="AlphaFoldDB" id="A0AA38VHE8"/>
<feature type="compositionally biased region" description="Acidic residues" evidence="4">
    <location>
        <begin position="702"/>
        <end position="711"/>
    </location>
</feature>
<feature type="region of interest" description="Disordered" evidence="4">
    <location>
        <begin position="669"/>
        <end position="733"/>
    </location>
</feature>
<dbReference type="InterPro" id="IPR001650">
    <property type="entry name" value="Helicase_C-like"/>
</dbReference>
<protein>
    <submittedName>
        <fullName evidence="7">DNA repair protein RAD16</fullName>
    </submittedName>
</protein>
<sequence length="1049" mass="115939">MSHSRTPSFGDEELLQIGMQSLVMDEASSSKTPSQTRPLHMGVQTLAADDGSSSKSPLHPISHNPEVIDISSSPALISKPTTARPPAAAGNPVFGRPTKMMSSLKQKASNMFIQPAGRPEHHRDQHKIKPPSAPKYYDSKPQPLMFSSMPAPPQALSQYSQSFYSQPSSSAHEDQVFYTDPAKASADLKALLEGGMEDDEDKEEKGTIDDGTLEGIKVKLLPHQVEGVEWMKGRELGPVKKGKVPKGGILADDMGLGKTLQSISLIISNPKPNKDDKGWKKSFEGVQRGTLVVAPLALIRQWEAEIREKVMDSHRLSVCVHHGPNRTKKFQDLAKYDVVITTYQVLVSEHGHSSDDPDGVKAGCFGIHWYRVILDEAHTIKNRNTKSTKACCALRSVYRWCLTGTPMQNNLDELQSLINFLRITPYDDLKEWREWIDKPMKNGKGHIAIRRLHSILRCFMKRRTKEILKEEGALLPGGKKALEASSKDGTKPAPVSSFKITERKVVSVAVTFSPAERVFYDRLEERADRSLQKMMKSKVNYANALVLLLRLRQACNHPKLVTTRIDKDKDALATDTAAQPKSSDADIDALADALGGMGIASKQCDICSEDLARDEVVKGEIYCADCSADIDRLYKEAPERKKPKKKKVKKIVKEEVKVEVVKKRQPKNRRVVVDSDDEEGDGSWLVGEEQQGPLRLGKAGGTDDENAEGEGESIGTEDSIHRSEDDDGSRLDSFIVNDEDVKAEAYAGGSDSDDTFLSVSKIASQPVKPELSEAPSALASASDPEAEDSEEDSGVSESELESDGDDSIFYKPKKLQNGAHLAASAKTRHLIKILHKEAREHKFIVFSQFTSMLDLIEPFLRKEGFKFTRYDGGMKNDDREESLNRLRNDKNTRILLCSLKCGSLGLNLTAATRVIILEPFWNPFVEEQAIDRVHRLTQTVDVVVYKLTVEGTVEERILELQDKKRLLAEQAIEGGMKKGALKLGLQEMLGLFRHEGGRISSGLGGVGVGGGGELADDAVVRQDLGYMMTGLKKAPARKKEGAGVYDRRW</sequence>
<feature type="region of interest" description="Disordered" evidence="4">
    <location>
        <begin position="767"/>
        <end position="809"/>
    </location>
</feature>
<evidence type="ECO:0000313" key="7">
    <source>
        <dbReference type="EMBL" id="KAJ9151189.1"/>
    </source>
</evidence>
<dbReference type="GO" id="GO:0006281">
    <property type="term" value="P:DNA repair"/>
    <property type="evidence" value="ECO:0007669"/>
    <property type="project" value="TreeGrafter"/>
</dbReference>
<proteinExistence type="predicted"/>
<feature type="compositionally biased region" description="Polar residues" evidence="4">
    <location>
        <begin position="27"/>
        <end position="37"/>
    </location>
</feature>
<keyword evidence="3" id="KW-0067">ATP-binding</keyword>
<dbReference type="Pfam" id="PF00176">
    <property type="entry name" value="SNF2-rel_dom"/>
    <property type="match status" value="1"/>
</dbReference>
<keyword evidence="2" id="KW-0378">Hydrolase</keyword>
<dbReference type="Pfam" id="PF00271">
    <property type="entry name" value="Helicase_C"/>
    <property type="match status" value="1"/>
</dbReference>
<dbReference type="InterPro" id="IPR049730">
    <property type="entry name" value="SNF2/RAD54-like_C"/>
</dbReference>
<dbReference type="PANTHER" id="PTHR45626">
    <property type="entry name" value="TRANSCRIPTION TERMINATION FACTOR 2-RELATED"/>
    <property type="match status" value="1"/>
</dbReference>
<name>A0AA38VHE8_9PEZI</name>
<dbReference type="Gene3D" id="3.40.50.10810">
    <property type="entry name" value="Tandem AAA-ATPase domain"/>
    <property type="match status" value="1"/>
</dbReference>
<keyword evidence="1" id="KW-0547">Nucleotide-binding</keyword>
<feature type="compositionally biased region" description="Acidic residues" evidence="4">
    <location>
        <begin position="784"/>
        <end position="806"/>
    </location>
</feature>
<accession>A0AA38VHE8</accession>
<dbReference type="InterPro" id="IPR014001">
    <property type="entry name" value="Helicase_ATP-bd"/>
</dbReference>
<evidence type="ECO:0000313" key="8">
    <source>
        <dbReference type="Proteomes" id="UP001174694"/>
    </source>
</evidence>
<evidence type="ECO:0000259" key="5">
    <source>
        <dbReference type="PROSITE" id="PS51192"/>
    </source>
</evidence>
<feature type="domain" description="Helicase ATP-binding" evidence="5">
    <location>
        <begin position="239"/>
        <end position="424"/>
    </location>
</feature>
<dbReference type="InterPro" id="IPR027417">
    <property type="entry name" value="P-loop_NTPase"/>
</dbReference>
<evidence type="ECO:0000256" key="2">
    <source>
        <dbReference type="ARBA" id="ARBA00022801"/>
    </source>
</evidence>
<feature type="compositionally biased region" description="Polar residues" evidence="4">
    <location>
        <begin position="70"/>
        <end position="81"/>
    </location>
</feature>
<dbReference type="Gene3D" id="3.40.50.300">
    <property type="entry name" value="P-loop containing nucleotide triphosphate hydrolases"/>
    <property type="match status" value="2"/>
</dbReference>
<feature type="compositionally biased region" description="Basic and acidic residues" evidence="4">
    <location>
        <begin position="718"/>
        <end position="730"/>
    </location>
</feature>
<gene>
    <name evidence="7" type="ORF">NKR23_g3016</name>
</gene>
<keyword evidence="8" id="KW-1185">Reference proteome</keyword>
<dbReference type="GO" id="GO:0005524">
    <property type="term" value="F:ATP binding"/>
    <property type="evidence" value="ECO:0007669"/>
    <property type="project" value="UniProtKB-KW"/>
</dbReference>
<dbReference type="CDD" id="cd18008">
    <property type="entry name" value="DEXDc_SHPRH-like"/>
    <property type="match status" value="1"/>
</dbReference>
<dbReference type="PANTHER" id="PTHR45626:SF14">
    <property type="entry name" value="ATP-DEPENDENT DNA HELICASE (EUROFUNG)"/>
    <property type="match status" value="1"/>
</dbReference>
<evidence type="ECO:0000256" key="3">
    <source>
        <dbReference type="ARBA" id="ARBA00022840"/>
    </source>
</evidence>
<reference evidence="7" key="1">
    <citation type="submission" date="2022-07" db="EMBL/GenBank/DDBJ databases">
        <title>Fungi with potential for degradation of polypropylene.</title>
        <authorList>
            <person name="Gostincar C."/>
        </authorList>
    </citation>
    <scope>NUCLEOTIDE SEQUENCE</scope>
    <source>
        <strain evidence="7">EXF-13308</strain>
    </source>
</reference>
<evidence type="ECO:0000259" key="6">
    <source>
        <dbReference type="PROSITE" id="PS51194"/>
    </source>
</evidence>
<evidence type="ECO:0000256" key="4">
    <source>
        <dbReference type="SAM" id="MobiDB-lite"/>
    </source>
</evidence>
<dbReference type="InterPro" id="IPR000330">
    <property type="entry name" value="SNF2_N"/>
</dbReference>
<comment type="caution">
    <text evidence="7">The sequence shown here is derived from an EMBL/GenBank/DDBJ whole genome shotgun (WGS) entry which is preliminary data.</text>
</comment>
<organism evidence="7 8">
    <name type="scientific">Pleurostoma richardsiae</name>
    <dbReference type="NCBI Taxonomy" id="41990"/>
    <lineage>
        <taxon>Eukaryota</taxon>
        <taxon>Fungi</taxon>
        <taxon>Dikarya</taxon>
        <taxon>Ascomycota</taxon>
        <taxon>Pezizomycotina</taxon>
        <taxon>Sordariomycetes</taxon>
        <taxon>Sordariomycetidae</taxon>
        <taxon>Calosphaeriales</taxon>
        <taxon>Pleurostomataceae</taxon>
        <taxon>Pleurostoma</taxon>
    </lineage>
</organism>
<dbReference type="InterPro" id="IPR050628">
    <property type="entry name" value="SNF2_RAD54_helicase_TF"/>
</dbReference>
<feature type="compositionally biased region" description="Low complexity" evidence="4">
    <location>
        <begin position="772"/>
        <end position="783"/>
    </location>
</feature>
<dbReference type="InterPro" id="IPR038718">
    <property type="entry name" value="SNF2-like_sf"/>
</dbReference>
<dbReference type="SUPFAM" id="SSF52540">
    <property type="entry name" value="P-loop containing nucleoside triphosphate hydrolases"/>
    <property type="match status" value="2"/>
</dbReference>
<dbReference type="PROSITE" id="PS51194">
    <property type="entry name" value="HELICASE_CTER"/>
    <property type="match status" value="1"/>
</dbReference>
<dbReference type="SMART" id="SM00490">
    <property type="entry name" value="HELICc"/>
    <property type="match status" value="1"/>
</dbReference>
<dbReference type="GO" id="GO:0008094">
    <property type="term" value="F:ATP-dependent activity, acting on DNA"/>
    <property type="evidence" value="ECO:0007669"/>
    <property type="project" value="TreeGrafter"/>
</dbReference>
<feature type="domain" description="Helicase C-terminal" evidence="6">
    <location>
        <begin position="826"/>
        <end position="980"/>
    </location>
</feature>
<dbReference type="PROSITE" id="PS51192">
    <property type="entry name" value="HELICASE_ATP_BIND_1"/>
    <property type="match status" value="1"/>
</dbReference>